<accession>A0A9P4LYM0</accession>
<keyword evidence="2" id="KW-1185">Reference proteome</keyword>
<comment type="caution">
    <text evidence="1">The sequence shown here is derived from an EMBL/GenBank/DDBJ whole genome shotgun (WGS) entry which is preliminary data.</text>
</comment>
<evidence type="ECO:0000313" key="2">
    <source>
        <dbReference type="Proteomes" id="UP000799776"/>
    </source>
</evidence>
<protein>
    <submittedName>
        <fullName evidence="1">Uncharacterized protein</fullName>
    </submittedName>
</protein>
<dbReference type="EMBL" id="ML978713">
    <property type="protein sequence ID" value="KAF2090040.1"/>
    <property type="molecule type" value="Genomic_DNA"/>
</dbReference>
<proteinExistence type="predicted"/>
<name>A0A9P4LYM0_9PEZI</name>
<reference evidence="1" key="1">
    <citation type="journal article" date="2020" name="Stud. Mycol.">
        <title>101 Dothideomycetes genomes: a test case for predicting lifestyles and emergence of pathogens.</title>
        <authorList>
            <person name="Haridas S."/>
            <person name="Albert R."/>
            <person name="Binder M."/>
            <person name="Bloem J."/>
            <person name="Labutti K."/>
            <person name="Salamov A."/>
            <person name="Andreopoulos B."/>
            <person name="Baker S."/>
            <person name="Barry K."/>
            <person name="Bills G."/>
            <person name="Bluhm B."/>
            <person name="Cannon C."/>
            <person name="Castanera R."/>
            <person name="Culley D."/>
            <person name="Daum C."/>
            <person name="Ezra D."/>
            <person name="Gonzalez J."/>
            <person name="Henrissat B."/>
            <person name="Kuo A."/>
            <person name="Liang C."/>
            <person name="Lipzen A."/>
            <person name="Lutzoni F."/>
            <person name="Magnuson J."/>
            <person name="Mondo S."/>
            <person name="Nolan M."/>
            <person name="Ohm R."/>
            <person name="Pangilinan J."/>
            <person name="Park H.-J."/>
            <person name="Ramirez L."/>
            <person name="Alfaro M."/>
            <person name="Sun H."/>
            <person name="Tritt A."/>
            <person name="Yoshinaga Y."/>
            <person name="Zwiers L.-H."/>
            <person name="Turgeon B."/>
            <person name="Goodwin S."/>
            <person name="Spatafora J."/>
            <person name="Crous P."/>
            <person name="Grigoriev I."/>
        </authorList>
    </citation>
    <scope>NUCLEOTIDE SEQUENCE</scope>
    <source>
        <strain evidence="1">CBS 121410</strain>
    </source>
</reference>
<dbReference type="AlphaFoldDB" id="A0A9P4LYM0"/>
<sequence length="342" mass="38839">MHAVLEPHQKRRGPLDDKAKLIYGEMIAGSDAEAGLQRDEAQEAIYMLPYTPDVIRFWVDERSPDHPDVESNKVREGTKDDCPHCSCMEVRLKKQDELAGEPRYCDVYVGPSITPTWVWIYRDPKKPVPSKSLRSIRDSVDALMARSKGKMPKHVEVEKDTADDDDLWAGIADEIETEPVSKPLPPLPVKPKKKVRVFAPKPEGFETDLFKDLDRVASHGALLTMHEQTHEDDDYDEELEDDFDSLHPGYDHKLQSMQQRYRSLGVTGPRAMQSGFFDALSTEGHTSAIHQRTDIVVVGVMNAELRGSFARPSLINRIVARIIMGLSRSETRKKRGGHQRYR</sequence>
<gene>
    <name evidence="1" type="ORF">K490DRAFT_62913</name>
</gene>
<dbReference type="OrthoDB" id="10674322at2759"/>
<dbReference type="Proteomes" id="UP000799776">
    <property type="component" value="Unassembled WGS sequence"/>
</dbReference>
<evidence type="ECO:0000313" key="1">
    <source>
        <dbReference type="EMBL" id="KAF2090040.1"/>
    </source>
</evidence>
<organism evidence="1 2">
    <name type="scientific">Saccharata proteae CBS 121410</name>
    <dbReference type="NCBI Taxonomy" id="1314787"/>
    <lineage>
        <taxon>Eukaryota</taxon>
        <taxon>Fungi</taxon>
        <taxon>Dikarya</taxon>
        <taxon>Ascomycota</taxon>
        <taxon>Pezizomycotina</taxon>
        <taxon>Dothideomycetes</taxon>
        <taxon>Dothideomycetes incertae sedis</taxon>
        <taxon>Botryosphaeriales</taxon>
        <taxon>Saccharataceae</taxon>
        <taxon>Saccharata</taxon>
    </lineage>
</organism>